<name>A0ABS7GAL5_9BACT</name>
<keyword evidence="8" id="KW-0067">ATP-binding</keyword>
<evidence type="ECO:0000256" key="3">
    <source>
        <dbReference type="ARBA" id="ARBA00022553"/>
    </source>
</evidence>
<evidence type="ECO:0000313" key="9">
    <source>
        <dbReference type="Proteomes" id="UP000812961"/>
    </source>
</evidence>
<proteinExistence type="predicted"/>
<sequence length="76" mass="8533">MPAINADAERLGQVITNLLSNAIKYSPQNSDIRIATEVVDKHIQVSVSDEGYGIAESDQEKIFDRYYRVTTNNMNT</sequence>
<dbReference type="PROSITE" id="PS50109">
    <property type="entry name" value="HIS_KIN"/>
    <property type="match status" value="1"/>
</dbReference>
<organism evidence="8 9">
    <name type="scientific">Chitinophaga rhizophila</name>
    <dbReference type="NCBI Taxonomy" id="2866212"/>
    <lineage>
        <taxon>Bacteria</taxon>
        <taxon>Pseudomonadati</taxon>
        <taxon>Bacteroidota</taxon>
        <taxon>Chitinophagia</taxon>
        <taxon>Chitinophagales</taxon>
        <taxon>Chitinophagaceae</taxon>
        <taxon>Chitinophaga</taxon>
    </lineage>
</organism>
<reference evidence="8 9" key="1">
    <citation type="submission" date="2021-08" db="EMBL/GenBank/DDBJ databases">
        <title>The genome sequence of Chitinophaga sp. B61.</title>
        <authorList>
            <person name="Zhang X."/>
        </authorList>
    </citation>
    <scope>NUCLEOTIDE SEQUENCE [LARGE SCALE GENOMIC DNA]</scope>
    <source>
        <strain evidence="8 9">B61</strain>
    </source>
</reference>
<dbReference type="SUPFAM" id="SSF55874">
    <property type="entry name" value="ATPase domain of HSP90 chaperone/DNA topoisomerase II/histidine kinase"/>
    <property type="match status" value="1"/>
</dbReference>
<accession>A0ABS7GAL5</accession>
<keyword evidence="8" id="KW-0547">Nucleotide-binding</keyword>
<dbReference type="RefSeq" id="WP_220249915.1">
    <property type="nucleotide sequence ID" value="NZ_JAICCF010000002.1"/>
</dbReference>
<dbReference type="PANTHER" id="PTHR45453:SF1">
    <property type="entry name" value="PHOSPHATE REGULON SENSOR PROTEIN PHOR"/>
    <property type="match status" value="1"/>
</dbReference>
<dbReference type="EMBL" id="JAICCF010000002">
    <property type="protein sequence ID" value="MBW8684699.1"/>
    <property type="molecule type" value="Genomic_DNA"/>
</dbReference>
<feature type="domain" description="Histidine kinase" evidence="7">
    <location>
        <begin position="1"/>
        <end position="76"/>
    </location>
</feature>
<dbReference type="Proteomes" id="UP000812961">
    <property type="component" value="Unassembled WGS sequence"/>
</dbReference>
<keyword evidence="4" id="KW-0808">Transferase</keyword>
<dbReference type="InterPro" id="IPR050351">
    <property type="entry name" value="BphY/WalK/GraS-like"/>
</dbReference>
<evidence type="ECO:0000256" key="4">
    <source>
        <dbReference type="ARBA" id="ARBA00022679"/>
    </source>
</evidence>
<gene>
    <name evidence="8" type="ORF">K1Y79_10195</name>
</gene>
<protein>
    <recommendedName>
        <fullName evidence="2">histidine kinase</fullName>
        <ecNumber evidence="2">2.7.13.3</ecNumber>
    </recommendedName>
</protein>
<dbReference type="InterPro" id="IPR003594">
    <property type="entry name" value="HATPase_dom"/>
</dbReference>
<comment type="caution">
    <text evidence="8">The sequence shown here is derived from an EMBL/GenBank/DDBJ whole genome shotgun (WGS) entry which is preliminary data.</text>
</comment>
<dbReference type="InterPro" id="IPR036890">
    <property type="entry name" value="HATPase_C_sf"/>
</dbReference>
<evidence type="ECO:0000256" key="5">
    <source>
        <dbReference type="ARBA" id="ARBA00022777"/>
    </source>
</evidence>
<keyword evidence="6" id="KW-0902">Two-component regulatory system</keyword>
<dbReference type="EC" id="2.7.13.3" evidence="2"/>
<keyword evidence="9" id="KW-1185">Reference proteome</keyword>
<evidence type="ECO:0000256" key="6">
    <source>
        <dbReference type="ARBA" id="ARBA00023012"/>
    </source>
</evidence>
<keyword evidence="5" id="KW-0418">Kinase</keyword>
<keyword evidence="3" id="KW-0597">Phosphoprotein</keyword>
<evidence type="ECO:0000256" key="2">
    <source>
        <dbReference type="ARBA" id="ARBA00012438"/>
    </source>
</evidence>
<evidence type="ECO:0000256" key="1">
    <source>
        <dbReference type="ARBA" id="ARBA00000085"/>
    </source>
</evidence>
<comment type="catalytic activity">
    <reaction evidence="1">
        <text>ATP + protein L-histidine = ADP + protein N-phospho-L-histidine.</text>
        <dbReference type="EC" id="2.7.13.3"/>
    </reaction>
</comment>
<evidence type="ECO:0000313" key="8">
    <source>
        <dbReference type="EMBL" id="MBW8684699.1"/>
    </source>
</evidence>
<dbReference type="Pfam" id="PF02518">
    <property type="entry name" value="HATPase_c"/>
    <property type="match status" value="1"/>
</dbReference>
<dbReference type="GO" id="GO:0005524">
    <property type="term" value="F:ATP binding"/>
    <property type="evidence" value="ECO:0007669"/>
    <property type="project" value="UniProtKB-KW"/>
</dbReference>
<dbReference type="Gene3D" id="3.30.565.10">
    <property type="entry name" value="Histidine kinase-like ATPase, C-terminal domain"/>
    <property type="match status" value="1"/>
</dbReference>
<evidence type="ECO:0000259" key="7">
    <source>
        <dbReference type="PROSITE" id="PS50109"/>
    </source>
</evidence>
<dbReference type="PANTHER" id="PTHR45453">
    <property type="entry name" value="PHOSPHATE REGULON SENSOR PROTEIN PHOR"/>
    <property type="match status" value="1"/>
</dbReference>
<dbReference type="InterPro" id="IPR005467">
    <property type="entry name" value="His_kinase_dom"/>
</dbReference>